<protein>
    <recommendedName>
        <fullName evidence="3">TetR family transcriptional regulator</fullName>
    </recommendedName>
</protein>
<gene>
    <name evidence="1" type="ORF">WG901_17455</name>
</gene>
<organism evidence="1 2">
    <name type="scientific">Novosphingobium anseongense</name>
    <dbReference type="NCBI Taxonomy" id="3133436"/>
    <lineage>
        <taxon>Bacteria</taxon>
        <taxon>Pseudomonadati</taxon>
        <taxon>Pseudomonadota</taxon>
        <taxon>Alphaproteobacteria</taxon>
        <taxon>Sphingomonadales</taxon>
        <taxon>Sphingomonadaceae</taxon>
        <taxon>Novosphingobium</taxon>
    </lineage>
</organism>
<dbReference type="InterPro" id="IPR009057">
    <property type="entry name" value="Homeodomain-like_sf"/>
</dbReference>
<evidence type="ECO:0008006" key="3">
    <source>
        <dbReference type="Google" id="ProtNLM"/>
    </source>
</evidence>
<reference evidence="1 2" key="1">
    <citation type="submission" date="2024-03" db="EMBL/GenBank/DDBJ databases">
        <authorList>
            <person name="Jo J.-H."/>
        </authorList>
    </citation>
    <scope>NUCLEOTIDE SEQUENCE [LARGE SCALE GENOMIC DNA]</scope>
    <source>
        <strain evidence="1 2">PS1R-30</strain>
    </source>
</reference>
<keyword evidence="2" id="KW-1185">Reference proteome</keyword>
<dbReference type="SUPFAM" id="SSF46689">
    <property type="entry name" value="Homeodomain-like"/>
    <property type="match status" value="1"/>
</dbReference>
<accession>A0ABU8RZK5</accession>
<dbReference type="Proteomes" id="UP001361239">
    <property type="component" value="Unassembled WGS sequence"/>
</dbReference>
<comment type="caution">
    <text evidence="1">The sequence shown here is derived from an EMBL/GenBank/DDBJ whole genome shotgun (WGS) entry which is preliminary data.</text>
</comment>
<dbReference type="Gene3D" id="1.10.357.10">
    <property type="entry name" value="Tetracycline Repressor, domain 2"/>
    <property type="match status" value="1"/>
</dbReference>
<dbReference type="RefSeq" id="WP_339588362.1">
    <property type="nucleotide sequence ID" value="NZ_JBBHJZ010000003.1"/>
</dbReference>
<evidence type="ECO:0000313" key="1">
    <source>
        <dbReference type="EMBL" id="MEJ5978443.1"/>
    </source>
</evidence>
<evidence type="ECO:0000313" key="2">
    <source>
        <dbReference type="Proteomes" id="UP001361239"/>
    </source>
</evidence>
<dbReference type="EMBL" id="JBBHJZ010000003">
    <property type="protein sequence ID" value="MEJ5978443.1"/>
    <property type="molecule type" value="Genomic_DNA"/>
</dbReference>
<proteinExistence type="predicted"/>
<name>A0ABU8RZK5_9SPHN</name>
<sequence length="214" mass="23468">MAKNERSAAAAERLVETAERLIGDLGLDRASAREISRAAGQKNNYAVQYHFGDYAGLIQAIRARRLPELERHRAEMLAQVRAQGRERDVRALTEVLYRPLIDLRSADGERRFARFVLAMLSSSHVERFGAGLVEAMPVGSEVIGLFQALWPDWPMSLIHERQRLIAILVLTSVFNRRPPYDAPANDAAAIENALAMAAAAFAAPVGPALANALG</sequence>